<dbReference type="PANTHER" id="PTHR33361">
    <property type="entry name" value="GLR0591 PROTEIN"/>
    <property type="match status" value="1"/>
</dbReference>
<dbReference type="Proteomes" id="UP001320691">
    <property type="component" value="Unassembled WGS sequence"/>
</dbReference>
<dbReference type="RefSeq" id="WP_259259875.1">
    <property type="nucleotide sequence ID" value="NZ_JANUEK010000002.1"/>
</dbReference>
<proteinExistence type="predicted"/>
<dbReference type="InterPro" id="IPR010281">
    <property type="entry name" value="DUF885"/>
</dbReference>
<keyword evidence="1" id="KW-0732">Signal</keyword>
<feature type="chain" id="PRO_5043924640" evidence="1">
    <location>
        <begin position="32"/>
        <end position="631"/>
    </location>
</feature>
<sequence length="631" mass="69386">MIPTTPARRFPALLALAIAGTLTLASTGAHAQAPTTAAAPAADVGFNALLDAQTMAAINADPELRTMLGISGDAGGDLSGQLTDVSLARREINRRFLVDNLAQIRAWKGAPLDPQQRLSDGLARWFYQTQIDLMAVPWAAAWLPVGGSTYAIDQLFSLPVNLPQFMDNQHAVTDETSARRYIERLQAMGTKLDQVRANVDMQAQQGVVPPAVALEGAANQYRALLKPAPQDSLWVQSLQRKLDKVSSIPAARRAELIAQATAAVRDAVNPGYQRLLDNVQATLATHPGNNGVWALPEGKAYYDAALRWYTSTDLDADAIHQIGLREVARLDTAMDDRLKQLGLREGSVAARIEQLRKDPRYLYEDSDAGRRQLIGDIEQRLRALDPILPTYFGHLPTQKLLVQPVPTHMQATSPGGYYYPPAMDGSRPGTFFINLGDITSNTRWSIPTLTYHEGSPGHHFQISIGQTLTELPMLRRSLNPSAFSEGWALYAEQLMAETGVYRDDPAGDLGRLQAEMFRSVRLVVDTGLHRKRWTPEQAISYMQDKTGMTPADVRIEVYRYLVQPGQAASYKMGQLRLLELREQARRELGDRFDIRAFHDLILGNGAMPMTVVSQAVDAWIAAGGPASPRTP</sequence>
<reference evidence="2" key="1">
    <citation type="submission" date="2022-08" db="EMBL/GenBank/DDBJ databases">
        <title>Genomic analyses of the natural microbiome of Caenorhabditis elegans.</title>
        <authorList>
            <person name="Samuel B."/>
        </authorList>
    </citation>
    <scope>NUCLEOTIDE SEQUENCE</scope>
    <source>
        <strain evidence="2">BIGb0277</strain>
    </source>
</reference>
<name>A0AAW5PF97_9GAMM</name>
<evidence type="ECO:0000256" key="1">
    <source>
        <dbReference type="SAM" id="SignalP"/>
    </source>
</evidence>
<dbReference type="EMBL" id="JANUEK010000002">
    <property type="protein sequence ID" value="MCS4279103.1"/>
    <property type="molecule type" value="Genomic_DNA"/>
</dbReference>
<protein>
    <submittedName>
        <fullName evidence="2">Uncharacterized protein (DUF885 family)</fullName>
    </submittedName>
</protein>
<feature type="signal peptide" evidence="1">
    <location>
        <begin position="1"/>
        <end position="31"/>
    </location>
</feature>
<evidence type="ECO:0000313" key="2">
    <source>
        <dbReference type="EMBL" id="MCS4279103.1"/>
    </source>
</evidence>
<dbReference type="AlphaFoldDB" id="A0AAW5PF97"/>
<dbReference type="PANTHER" id="PTHR33361:SF2">
    <property type="entry name" value="DUF885 DOMAIN-CONTAINING PROTEIN"/>
    <property type="match status" value="1"/>
</dbReference>
<accession>A0AAW5PF97</accession>
<gene>
    <name evidence="2" type="ORF">M2412_001070</name>
</gene>
<comment type="caution">
    <text evidence="2">The sequence shown here is derived from an EMBL/GenBank/DDBJ whole genome shotgun (WGS) entry which is preliminary data.</text>
</comment>
<evidence type="ECO:0000313" key="3">
    <source>
        <dbReference type="Proteomes" id="UP001320691"/>
    </source>
</evidence>
<organism evidence="2 3">
    <name type="scientific">Stenotrophomonas rhizophila</name>
    <dbReference type="NCBI Taxonomy" id="216778"/>
    <lineage>
        <taxon>Bacteria</taxon>
        <taxon>Pseudomonadati</taxon>
        <taxon>Pseudomonadota</taxon>
        <taxon>Gammaproteobacteria</taxon>
        <taxon>Lysobacterales</taxon>
        <taxon>Lysobacteraceae</taxon>
        <taxon>Stenotrophomonas</taxon>
    </lineage>
</organism>
<dbReference type="Pfam" id="PF05960">
    <property type="entry name" value="DUF885"/>
    <property type="match status" value="1"/>
</dbReference>